<keyword evidence="7" id="KW-1015">Disulfide bond</keyword>
<keyword evidence="4" id="KW-0732">Signal</keyword>
<keyword evidence="6" id="KW-0472">Membrane</keyword>
<evidence type="ECO:0000256" key="7">
    <source>
        <dbReference type="ARBA" id="ARBA00023157"/>
    </source>
</evidence>
<accession>A0A8C7MT01</accession>
<keyword evidence="9" id="KW-0393">Immunoglobulin domain</keyword>
<dbReference type="GO" id="GO:0033005">
    <property type="term" value="P:positive regulation of mast cell activation"/>
    <property type="evidence" value="ECO:0007669"/>
    <property type="project" value="TreeGrafter"/>
</dbReference>
<evidence type="ECO:0000259" key="10">
    <source>
        <dbReference type="PROSITE" id="PS50835"/>
    </source>
</evidence>
<name>A0A8C7MT01_ONCKI</name>
<evidence type="ECO:0000256" key="1">
    <source>
        <dbReference type="ARBA" id="ARBA00004251"/>
    </source>
</evidence>
<dbReference type="InterPro" id="IPR013106">
    <property type="entry name" value="Ig_V-set"/>
</dbReference>
<keyword evidence="8" id="KW-0325">Glycoprotein</keyword>
<dbReference type="InterPro" id="IPR007110">
    <property type="entry name" value="Ig-like_dom"/>
</dbReference>
<keyword evidence="2" id="KW-1003">Cell membrane</keyword>
<comment type="subcellular location">
    <subcellularLocation>
        <location evidence="1">Cell membrane</location>
        <topology evidence="1">Single-pass type I membrane protein</topology>
    </subcellularLocation>
</comment>
<evidence type="ECO:0000256" key="3">
    <source>
        <dbReference type="ARBA" id="ARBA00022692"/>
    </source>
</evidence>
<evidence type="ECO:0000256" key="2">
    <source>
        <dbReference type="ARBA" id="ARBA00022475"/>
    </source>
</evidence>
<dbReference type="InterPro" id="IPR013783">
    <property type="entry name" value="Ig-like_fold"/>
</dbReference>
<dbReference type="GO" id="GO:0001786">
    <property type="term" value="F:phosphatidylserine binding"/>
    <property type="evidence" value="ECO:0007669"/>
    <property type="project" value="TreeGrafter"/>
</dbReference>
<dbReference type="GeneTree" id="ENSGT00940000169061"/>
<dbReference type="PROSITE" id="PS50835">
    <property type="entry name" value="IG_LIKE"/>
    <property type="match status" value="1"/>
</dbReference>
<evidence type="ECO:0000313" key="11">
    <source>
        <dbReference type="Ensembl" id="ENSOKIP00005076181.1"/>
    </source>
</evidence>
<dbReference type="Proteomes" id="UP000694557">
    <property type="component" value="Unassembled WGS sequence"/>
</dbReference>
<proteinExistence type="predicted"/>
<dbReference type="AlphaFoldDB" id="A0A8C7MT01"/>
<dbReference type="InterPro" id="IPR052331">
    <property type="entry name" value="TIM_domain-containing_protein"/>
</dbReference>
<dbReference type="InterPro" id="IPR036179">
    <property type="entry name" value="Ig-like_dom_sf"/>
</dbReference>
<reference evidence="11" key="1">
    <citation type="submission" date="2025-08" db="UniProtKB">
        <authorList>
            <consortium name="Ensembl"/>
        </authorList>
    </citation>
    <scope>IDENTIFICATION</scope>
</reference>
<dbReference type="GO" id="GO:0001618">
    <property type="term" value="F:virus receptor activity"/>
    <property type="evidence" value="ECO:0007669"/>
    <property type="project" value="TreeGrafter"/>
</dbReference>
<dbReference type="Gene3D" id="2.60.40.10">
    <property type="entry name" value="Immunoglobulins"/>
    <property type="match status" value="1"/>
</dbReference>
<protein>
    <recommendedName>
        <fullName evidence="10">Ig-like domain-containing protein</fullName>
    </recommendedName>
</protein>
<dbReference type="GO" id="GO:0009986">
    <property type="term" value="C:cell surface"/>
    <property type="evidence" value="ECO:0007669"/>
    <property type="project" value="TreeGrafter"/>
</dbReference>
<evidence type="ECO:0000256" key="6">
    <source>
        <dbReference type="ARBA" id="ARBA00023136"/>
    </source>
</evidence>
<evidence type="ECO:0000256" key="9">
    <source>
        <dbReference type="ARBA" id="ARBA00023319"/>
    </source>
</evidence>
<dbReference type="GO" id="GO:0005886">
    <property type="term" value="C:plasma membrane"/>
    <property type="evidence" value="ECO:0007669"/>
    <property type="project" value="UniProtKB-SubCell"/>
</dbReference>
<feature type="domain" description="Ig-like" evidence="10">
    <location>
        <begin position="6"/>
        <end position="87"/>
    </location>
</feature>
<dbReference type="PANTHER" id="PTHR47009:SF5">
    <property type="entry name" value="DPPA1"/>
    <property type="match status" value="1"/>
</dbReference>
<dbReference type="GO" id="GO:0006911">
    <property type="term" value="P:phagocytosis, engulfment"/>
    <property type="evidence" value="ECO:0007669"/>
    <property type="project" value="TreeGrafter"/>
</dbReference>
<organism evidence="11 12">
    <name type="scientific">Oncorhynchus kisutch</name>
    <name type="common">Coho salmon</name>
    <name type="synonym">Salmo kisutch</name>
    <dbReference type="NCBI Taxonomy" id="8019"/>
    <lineage>
        <taxon>Eukaryota</taxon>
        <taxon>Metazoa</taxon>
        <taxon>Chordata</taxon>
        <taxon>Craniata</taxon>
        <taxon>Vertebrata</taxon>
        <taxon>Euteleostomi</taxon>
        <taxon>Actinopterygii</taxon>
        <taxon>Neopterygii</taxon>
        <taxon>Teleostei</taxon>
        <taxon>Protacanthopterygii</taxon>
        <taxon>Salmoniformes</taxon>
        <taxon>Salmonidae</taxon>
        <taxon>Salmoninae</taxon>
        <taxon>Oncorhynchus</taxon>
    </lineage>
</organism>
<evidence type="ECO:0000313" key="12">
    <source>
        <dbReference type="Proteomes" id="UP000694557"/>
    </source>
</evidence>
<keyword evidence="5" id="KW-1133">Transmembrane helix</keyword>
<reference evidence="11" key="2">
    <citation type="submission" date="2025-09" db="UniProtKB">
        <authorList>
            <consortium name="Ensembl"/>
        </authorList>
    </citation>
    <scope>IDENTIFICATION</scope>
</reference>
<evidence type="ECO:0000256" key="8">
    <source>
        <dbReference type="ARBA" id="ARBA00023180"/>
    </source>
</evidence>
<evidence type="ECO:0000256" key="5">
    <source>
        <dbReference type="ARBA" id="ARBA00022989"/>
    </source>
</evidence>
<evidence type="ECO:0000256" key="4">
    <source>
        <dbReference type="ARBA" id="ARBA00022729"/>
    </source>
</evidence>
<keyword evidence="12" id="KW-1185">Reference proteome</keyword>
<keyword evidence="3" id="KW-0812">Transmembrane</keyword>
<dbReference type="Ensembl" id="ENSOKIT00005081188.1">
    <property type="protein sequence ID" value="ENSOKIP00005076181.1"/>
    <property type="gene ID" value="ENSOKIG00005032935.1"/>
</dbReference>
<sequence length="109" mass="12456">SDYEVEILALMLMSISVLDGTSVTLVCTYLGDKTFETSWGRYCGLFQFTDPIMEDKSKYKINAEVGTVNLTILKLQPTDRGSYCCRVYVPGWFNDLKQFYSLRPISKDL</sequence>
<dbReference type="PANTHER" id="PTHR47009">
    <property type="entry name" value="HEPATITIS A VIRUS CELLULAR RECEPTOR 1 HOMOLOG"/>
    <property type="match status" value="1"/>
</dbReference>
<dbReference type="Pfam" id="PF07686">
    <property type="entry name" value="V-set"/>
    <property type="match status" value="1"/>
</dbReference>
<dbReference type="SUPFAM" id="SSF48726">
    <property type="entry name" value="Immunoglobulin"/>
    <property type="match status" value="1"/>
</dbReference>